<sequence>MNETWLMWESLYIRSLMLIDNDIAKNEQCMSVVKVLCSYFLMGS</sequence>
<dbReference type="HOGENOM" id="CLU_3215051_0_0_11"/>
<comment type="caution">
    <text evidence="1">The sequence shown here is derived from an EMBL/GenBank/DDBJ whole genome shotgun (WGS) entry which is preliminary data.</text>
</comment>
<dbReference type="Proteomes" id="UP000006247">
    <property type="component" value="Unassembled WGS sequence"/>
</dbReference>
<name>C0E701_9CORY</name>
<evidence type="ECO:0000313" key="1">
    <source>
        <dbReference type="EMBL" id="EEG25702.1"/>
    </source>
</evidence>
<organism evidence="1 2">
    <name type="scientific">Corynebacterium matruchotii ATCC 33806</name>
    <dbReference type="NCBI Taxonomy" id="566549"/>
    <lineage>
        <taxon>Bacteria</taxon>
        <taxon>Bacillati</taxon>
        <taxon>Actinomycetota</taxon>
        <taxon>Actinomycetes</taxon>
        <taxon>Mycobacteriales</taxon>
        <taxon>Corynebacteriaceae</taxon>
        <taxon>Corynebacterium</taxon>
    </lineage>
</organism>
<reference evidence="1 2" key="1">
    <citation type="submission" date="2009-01" db="EMBL/GenBank/DDBJ databases">
        <authorList>
            <person name="Fulton L."/>
            <person name="Clifton S."/>
            <person name="Chinwalla A.T."/>
            <person name="Mitreva M."/>
            <person name="Sodergren E."/>
            <person name="Weinstock G."/>
            <person name="Clifton S."/>
            <person name="Dooling D.J."/>
            <person name="Fulton B."/>
            <person name="Minx P."/>
            <person name="Pepin K.H."/>
            <person name="Johnson M."/>
            <person name="Bhonagiri V."/>
            <person name="Nash W.E."/>
            <person name="Mardis E.R."/>
            <person name="Wilson R.K."/>
        </authorList>
    </citation>
    <scope>NUCLEOTIDE SEQUENCE [LARGE SCALE GENOMIC DNA]</scope>
    <source>
        <strain evidence="1 2">ATCC 33806</strain>
    </source>
</reference>
<evidence type="ECO:0000313" key="2">
    <source>
        <dbReference type="Proteomes" id="UP000006247"/>
    </source>
</evidence>
<protein>
    <submittedName>
        <fullName evidence="1">Uncharacterized protein</fullName>
    </submittedName>
</protein>
<proteinExistence type="predicted"/>
<dbReference type="EMBL" id="ACEB01000048">
    <property type="protein sequence ID" value="EEG25702.1"/>
    <property type="molecule type" value="Genomic_DNA"/>
</dbReference>
<dbReference type="AlphaFoldDB" id="C0E701"/>
<accession>C0E701</accession>
<gene>
    <name evidence="1" type="ORF">CORMATOL_02789</name>
</gene>